<proteinExistence type="inferred from homology"/>
<dbReference type="GO" id="GO:0005634">
    <property type="term" value="C:nucleus"/>
    <property type="evidence" value="ECO:0007669"/>
    <property type="project" value="UniProtKB-SubCell"/>
</dbReference>
<evidence type="ECO:0000256" key="5">
    <source>
        <dbReference type="SAM" id="MobiDB-lite"/>
    </source>
</evidence>
<dbReference type="CDD" id="cd23159">
    <property type="entry name" value="Prefoldin_URI1"/>
    <property type="match status" value="1"/>
</dbReference>
<evidence type="ECO:0000313" key="6">
    <source>
        <dbReference type="EMBL" id="KAA0197956.1"/>
    </source>
</evidence>
<gene>
    <name evidence="6" type="ORF">FBUS_05063</name>
</gene>
<feature type="region of interest" description="Disordered" evidence="5">
    <location>
        <begin position="202"/>
        <end position="238"/>
    </location>
</feature>
<comment type="caution">
    <text evidence="6">The sequence shown here is derived from an EMBL/GenBank/DDBJ whole genome shotgun (WGS) entry which is preliminary data.</text>
</comment>
<evidence type="ECO:0000256" key="2">
    <source>
        <dbReference type="ARBA" id="ARBA00023242"/>
    </source>
</evidence>
<feature type="compositionally biased region" description="Polar residues" evidence="5">
    <location>
        <begin position="310"/>
        <end position="319"/>
    </location>
</feature>
<name>A0A8E0VNJ6_9TREM</name>
<reference evidence="6" key="1">
    <citation type="submission" date="2019-05" db="EMBL/GenBank/DDBJ databases">
        <title>Annotation for the trematode Fasciolopsis buski.</title>
        <authorList>
            <person name="Choi Y.-J."/>
        </authorList>
    </citation>
    <scope>NUCLEOTIDE SEQUENCE</scope>
    <source>
        <strain evidence="6">HT</strain>
        <tissue evidence="6">Whole worm</tissue>
    </source>
</reference>
<dbReference type="Pfam" id="PF02996">
    <property type="entry name" value="Prefoldin"/>
    <property type="match status" value="1"/>
</dbReference>
<accession>A0A8E0VNJ6</accession>
<dbReference type="Gene3D" id="1.10.287.370">
    <property type="match status" value="1"/>
</dbReference>
<feature type="coiled-coil region" evidence="4">
    <location>
        <begin position="93"/>
        <end position="120"/>
    </location>
</feature>
<dbReference type="GO" id="GO:0003714">
    <property type="term" value="F:transcription corepressor activity"/>
    <property type="evidence" value="ECO:0007669"/>
    <property type="project" value="TreeGrafter"/>
</dbReference>
<keyword evidence="4" id="KW-0175">Coiled coil</keyword>
<dbReference type="OrthoDB" id="21413at2759"/>
<dbReference type="SUPFAM" id="SSF46579">
    <property type="entry name" value="Prefoldin"/>
    <property type="match status" value="1"/>
</dbReference>
<dbReference type="AlphaFoldDB" id="A0A8E0VNJ6"/>
<dbReference type="PANTHER" id="PTHR15111">
    <property type="entry name" value="RNA POLYMERASE II SUBUNIT 5-MEDIATING PROTEIN NNX3"/>
    <property type="match status" value="1"/>
</dbReference>
<dbReference type="GO" id="GO:0019212">
    <property type="term" value="F:phosphatase inhibitor activity"/>
    <property type="evidence" value="ECO:0007669"/>
    <property type="project" value="TreeGrafter"/>
</dbReference>
<dbReference type="Proteomes" id="UP000728185">
    <property type="component" value="Unassembled WGS sequence"/>
</dbReference>
<feature type="region of interest" description="Disordered" evidence="5">
    <location>
        <begin position="298"/>
        <end position="331"/>
    </location>
</feature>
<dbReference type="EMBL" id="LUCM01002027">
    <property type="protein sequence ID" value="KAA0197956.1"/>
    <property type="molecule type" value="Genomic_DNA"/>
</dbReference>
<evidence type="ECO:0000256" key="4">
    <source>
        <dbReference type="SAM" id="Coils"/>
    </source>
</evidence>
<dbReference type="PANTHER" id="PTHR15111:SF0">
    <property type="entry name" value="UNCONVENTIONAL PREFOLDIN RPB5 INTERACTOR 1"/>
    <property type="match status" value="1"/>
</dbReference>
<comment type="subcellular location">
    <subcellularLocation>
        <location evidence="1">Nucleus</location>
    </subcellularLocation>
</comment>
<feature type="compositionally biased region" description="Low complexity" evidence="5">
    <location>
        <begin position="218"/>
        <end position="236"/>
    </location>
</feature>
<evidence type="ECO:0000256" key="1">
    <source>
        <dbReference type="ARBA" id="ARBA00004123"/>
    </source>
</evidence>
<sequence length="331" mass="37337">MAEVQSLHRLLQEQDAGIKKTEDEIAALIAYKADYEVLMTKLENFPKAVSRPAILPFGRKALVPGRLIHTNELLVHLGGSDELFVELSVYETIELIKRRVERLDASIEKLKDQRRLIQDRVQYTSQFAHQAPHVVTQPPKTENEINTVNACEEVEIRESYDSDTERQWKSKHLTARKKERDALNAMPDPVLKRRVRFARSAKKDALRGVEAQSESDRSTASSTTSSDSDSSPPSESFIYFHHSATPSVIPREDISDLSTMTVAEAVNRMVSRGTLLSPDPVQPKLASAFGDIVERNVDEQHTDPACSHSVKPSVSQPTRISKFRSDRQQRK</sequence>
<evidence type="ECO:0000256" key="3">
    <source>
        <dbReference type="ARBA" id="ARBA00038295"/>
    </source>
</evidence>
<keyword evidence="2" id="KW-0539">Nucleus</keyword>
<comment type="similarity">
    <text evidence="3">Belongs to the RNA polymerase II subunit 5-mediating protein family.</text>
</comment>
<dbReference type="InterPro" id="IPR052255">
    <property type="entry name" value="RNA_pol_II_subunit5-mediator"/>
</dbReference>
<evidence type="ECO:0000313" key="7">
    <source>
        <dbReference type="Proteomes" id="UP000728185"/>
    </source>
</evidence>
<keyword evidence="7" id="KW-1185">Reference proteome</keyword>
<dbReference type="GO" id="GO:0000122">
    <property type="term" value="P:negative regulation of transcription by RNA polymerase II"/>
    <property type="evidence" value="ECO:0007669"/>
    <property type="project" value="TreeGrafter"/>
</dbReference>
<dbReference type="InterPro" id="IPR004127">
    <property type="entry name" value="Prefoldin_subunit_alpha"/>
</dbReference>
<dbReference type="GO" id="GO:0003682">
    <property type="term" value="F:chromatin binding"/>
    <property type="evidence" value="ECO:0007669"/>
    <property type="project" value="TreeGrafter"/>
</dbReference>
<dbReference type="InterPro" id="IPR009053">
    <property type="entry name" value="Prefoldin"/>
</dbReference>
<organism evidence="6 7">
    <name type="scientific">Fasciolopsis buskii</name>
    <dbReference type="NCBI Taxonomy" id="27845"/>
    <lineage>
        <taxon>Eukaryota</taxon>
        <taxon>Metazoa</taxon>
        <taxon>Spiralia</taxon>
        <taxon>Lophotrochozoa</taxon>
        <taxon>Platyhelminthes</taxon>
        <taxon>Trematoda</taxon>
        <taxon>Digenea</taxon>
        <taxon>Plagiorchiida</taxon>
        <taxon>Echinostomata</taxon>
        <taxon>Echinostomatoidea</taxon>
        <taxon>Fasciolidae</taxon>
        <taxon>Fasciolopsis</taxon>
    </lineage>
</organism>
<protein>
    <submittedName>
        <fullName evidence="6">Unconventional prefoldin RPB5 interactor</fullName>
    </submittedName>
</protein>